<organism evidence="2 3">
    <name type="scientific">Paenibacillus thalictri</name>
    <dbReference type="NCBI Taxonomy" id="2527873"/>
    <lineage>
        <taxon>Bacteria</taxon>
        <taxon>Bacillati</taxon>
        <taxon>Bacillota</taxon>
        <taxon>Bacilli</taxon>
        <taxon>Bacillales</taxon>
        <taxon>Paenibacillaceae</taxon>
        <taxon>Paenibacillus</taxon>
    </lineage>
</organism>
<feature type="coiled-coil region" evidence="1">
    <location>
        <begin position="1"/>
        <end position="35"/>
    </location>
</feature>
<dbReference type="RefSeq" id="WP_131012438.1">
    <property type="nucleotide sequence ID" value="NZ_SIRE01000004.1"/>
</dbReference>
<keyword evidence="1" id="KW-0175">Coiled coil</keyword>
<evidence type="ECO:0000313" key="3">
    <source>
        <dbReference type="Proteomes" id="UP000293142"/>
    </source>
</evidence>
<accession>A0A4Q9DUY3</accession>
<sequence>MEKKVKRYYDLKQKHKEIEQELSELRGEILSHCEEREVSEFEAGSYRVKLVLQERKEYDDSKLYQALPDSEVWRMISKADASKVASLVKLNVISEEKLKDTYSVKNVTLLQVEKK</sequence>
<dbReference type="OrthoDB" id="2678891at2"/>
<evidence type="ECO:0000256" key="1">
    <source>
        <dbReference type="SAM" id="Coils"/>
    </source>
</evidence>
<evidence type="ECO:0000313" key="2">
    <source>
        <dbReference type="EMBL" id="TBL80834.1"/>
    </source>
</evidence>
<name>A0A4Q9DUY3_9BACL</name>
<dbReference type="EMBL" id="SIRE01000004">
    <property type="protein sequence ID" value="TBL80834.1"/>
    <property type="molecule type" value="Genomic_DNA"/>
</dbReference>
<reference evidence="2 3" key="1">
    <citation type="submission" date="2019-02" db="EMBL/GenBank/DDBJ databases">
        <title>Paenibacillus sp. nov., isolated from surface-sterilized tissue of Thalictrum simplex L.</title>
        <authorList>
            <person name="Tuo L."/>
        </authorList>
    </citation>
    <scope>NUCLEOTIDE SEQUENCE [LARGE SCALE GENOMIC DNA]</scope>
    <source>
        <strain evidence="2 3">N2SHLJ1</strain>
    </source>
</reference>
<gene>
    <name evidence="2" type="ORF">EYB31_06350</name>
</gene>
<comment type="caution">
    <text evidence="2">The sequence shown here is derived from an EMBL/GenBank/DDBJ whole genome shotgun (WGS) entry which is preliminary data.</text>
</comment>
<proteinExistence type="predicted"/>
<dbReference type="Proteomes" id="UP000293142">
    <property type="component" value="Unassembled WGS sequence"/>
</dbReference>
<dbReference type="AlphaFoldDB" id="A0A4Q9DUY3"/>
<protein>
    <submittedName>
        <fullName evidence="2">Uncharacterized protein</fullName>
    </submittedName>
</protein>
<keyword evidence="3" id="KW-1185">Reference proteome</keyword>